<sequence length="194" mass="20843">MRSLLIFILVTGVVFSHPTLAYEEGDLQRLLESKSCPGCDLTGADLSGRALQHADLRTANLTGVRLVQANLHQANLAGARLVAAQLTGVDLSFANLSGADLRRASLRGDVYLIGFFDERPDLRGADLRGANFSSASFYNVRLENAIMDDATIMPAGFPKPQQVASPFQPLTTLDIDTSCPAGTRQTYKGCEPDS</sequence>
<dbReference type="PANTHER" id="PTHR47200:SF2">
    <property type="entry name" value="THYLAKOID LUMENAL 15 KDA PROTEIN 1, CHLOROPLASTIC"/>
    <property type="match status" value="1"/>
</dbReference>
<proteinExistence type="predicted"/>
<dbReference type="EMBL" id="UINC01001759">
    <property type="protein sequence ID" value="SUZ88178.1"/>
    <property type="molecule type" value="Genomic_DNA"/>
</dbReference>
<dbReference type="Pfam" id="PF00805">
    <property type="entry name" value="Pentapeptide"/>
    <property type="match status" value="2"/>
</dbReference>
<accession>A0A381RB59</accession>
<name>A0A381RB59_9ZZZZ</name>
<protein>
    <recommendedName>
        <fullName evidence="2">Pentapeptide repeat-containing protein</fullName>
    </recommendedName>
</protein>
<gene>
    <name evidence="1" type="ORF">METZ01_LOCUS41032</name>
</gene>
<dbReference type="InterPro" id="IPR001646">
    <property type="entry name" value="5peptide_repeat"/>
</dbReference>
<dbReference type="Gene3D" id="2.160.20.80">
    <property type="entry name" value="E3 ubiquitin-protein ligase SopA"/>
    <property type="match status" value="1"/>
</dbReference>
<evidence type="ECO:0000313" key="1">
    <source>
        <dbReference type="EMBL" id="SUZ88178.1"/>
    </source>
</evidence>
<organism evidence="1">
    <name type="scientific">marine metagenome</name>
    <dbReference type="NCBI Taxonomy" id="408172"/>
    <lineage>
        <taxon>unclassified sequences</taxon>
        <taxon>metagenomes</taxon>
        <taxon>ecological metagenomes</taxon>
    </lineage>
</organism>
<dbReference type="SUPFAM" id="SSF141571">
    <property type="entry name" value="Pentapeptide repeat-like"/>
    <property type="match status" value="1"/>
</dbReference>
<reference evidence="1" key="1">
    <citation type="submission" date="2018-05" db="EMBL/GenBank/DDBJ databases">
        <authorList>
            <person name="Lanie J.A."/>
            <person name="Ng W.-L."/>
            <person name="Kazmierczak K.M."/>
            <person name="Andrzejewski T.M."/>
            <person name="Davidsen T.M."/>
            <person name="Wayne K.J."/>
            <person name="Tettelin H."/>
            <person name="Glass J.I."/>
            <person name="Rusch D."/>
            <person name="Podicherti R."/>
            <person name="Tsui H.-C.T."/>
            <person name="Winkler M.E."/>
        </authorList>
    </citation>
    <scope>NUCLEOTIDE SEQUENCE</scope>
</reference>
<evidence type="ECO:0008006" key="2">
    <source>
        <dbReference type="Google" id="ProtNLM"/>
    </source>
</evidence>
<dbReference type="PANTHER" id="PTHR47200">
    <property type="entry name" value="THYLAKOID LUMENAL 15 KDA PROTEIN 1, CHLOROPLASTIC"/>
    <property type="match status" value="1"/>
</dbReference>
<dbReference type="AlphaFoldDB" id="A0A381RB59"/>
<dbReference type="InterPro" id="IPR044213">
    <property type="entry name" value="At2g44920-like"/>
</dbReference>